<evidence type="ECO:0000313" key="2">
    <source>
        <dbReference type="Proteomes" id="UP000014480"/>
    </source>
</evidence>
<dbReference type="EMBL" id="AMCV02000028">
    <property type="protein sequence ID" value="TDZ17543.1"/>
    <property type="molecule type" value="Genomic_DNA"/>
</dbReference>
<dbReference type="Proteomes" id="UP000014480">
    <property type="component" value="Unassembled WGS sequence"/>
</dbReference>
<protein>
    <submittedName>
        <fullName evidence="1">Uncharacterized protein</fullName>
    </submittedName>
</protein>
<reference evidence="2" key="2">
    <citation type="journal article" date="2019" name="Mol. Plant Microbe Interact.">
        <title>Genome sequence resources for four phytopathogenic fungi from the Colletotrichum orbiculare species complex.</title>
        <authorList>
            <person name="Gan P."/>
            <person name="Tsushima A."/>
            <person name="Narusaka M."/>
            <person name="Narusaka Y."/>
            <person name="Takano Y."/>
            <person name="Kubo Y."/>
            <person name="Shirasu K."/>
        </authorList>
    </citation>
    <scope>GENOME REANNOTATION</scope>
    <source>
        <strain evidence="2">104-T / ATCC 96160 / CBS 514.97 / LARS 414 / MAFF 240422</strain>
    </source>
</reference>
<organism evidence="1 2">
    <name type="scientific">Colletotrichum orbiculare (strain 104-T / ATCC 96160 / CBS 514.97 / LARS 414 / MAFF 240422)</name>
    <name type="common">Cucumber anthracnose fungus</name>
    <name type="synonym">Colletotrichum lagenarium</name>
    <dbReference type="NCBI Taxonomy" id="1213857"/>
    <lineage>
        <taxon>Eukaryota</taxon>
        <taxon>Fungi</taxon>
        <taxon>Dikarya</taxon>
        <taxon>Ascomycota</taxon>
        <taxon>Pezizomycotina</taxon>
        <taxon>Sordariomycetes</taxon>
        <taxon>Hypocreomycetidae</taxon>
        <taxon>Glomerellales</taxon>
        <taxon>Glomerellaceae</taxon>
        <taxon>Colletotrichum</taxon>
        <taxon>Colletotrichum orbiculare species complex</taxon>
    </lineage>
</organism>
<comment type="caution">
    <text evidence="1">The sequence shown here is derived from an EMBL/GenBank/DDBJ whole genome shotgun (WGS) entry which is preliminary data.</text>
</comment>
<keyword evidence="2" id="KW-1185">Reference proteome</keyword>
<evidence type="ECO:0000313" key="1">
    <source>
        <dbReference type="EMBL" id="TDZ17543.1"/>
    </source>
</evidence>
<proteinExistence type="predicted"/>
<sequence>MVQDTMLGCERVRGLTRTGLDDSRWGFKVRKLEPCVKPRDDGLRRALRSFGELNVIEYEQLLECDHDHLLLIFNGGIWLAIYRNLHAYKG</sequence>
<reference evidence="2" key="1">
    <citation type="journal article" date="2013" name="New Phytol.">
        <title>Comparative genomic and transcriptomic analyses reveal the hemibiotrophic stage shift of Colletotrichum fungi.</title>
        <authorList>
            <person name="Gan P."/>
            <person name="Ikeda K."/>
            <person name="Irieda H."/>
            <person name="Narusaka M."/>
            <person name="O'Connell R.J."/>
            <person name="Narusaka Y."/>
            <person name="Takano Y."/>
            <person name="Kubo Y."/>
            <person name="Shirasu K."/>
        </authorList>
    </citation>
    <scope>NUCLEOTIDE SEQUENCE [LARGE SCALE GENOMIC DNA]</scope>
    <source>
        <strain evidence="2">104-T / ATCC 96160 / CBS 514.97 / LARS 414 / MAFF 240422</strain>
    </source>
</reference>
<gene>
    <name evidence="1" type="ORF">Cob_v009481</name>
</gene>
<dbReference type="AlphaFoldDB" id="A0A484FHN9"/>
<accession>A0A484FHN9</accession>
<name>A0A484FHN9_COLOR</name>